<sequence length="367" mass="43722">MKIYINEFLSKLNKIIKFKHSKIYINVSVSSIILNTLKKFDIFHKKNIANYNKNNKKINKFSIFSNSEKIIYNILSNKKNNDIFSLNNYRYCSNFLFHFLGYHTIKIKKKLTRMFSNLVFIFKRYNSEKKLIGYNSGLFFICKPHLFLSLNFLELSINSNLTIINDINGVINSHCFQIRDVNNLFAHEINSISDLQYSKKFLKFTNTTSFIFRCRLKFISQLVKSIYTQYYFISIPNSSFNNSQLLNLKNKIYKKSSYYGFTCYLKKYLLNLVTIIKKKKKNSICLYFSNSIFIEENEEIIQYLINNLQIKILPINSSSGYPGFCKINYKRFYKSLKFCKRFYPHSHNVQATFLCKFLIKSHYKSHN</sequence>
<reference evidence="1 2" key="1">
    <citation type="journal article" date="2014" name="BMC Genomics">
        <title>Nucleomorph and plastid genome sequences of the chlorarachniophyte Lotharella oceanica: convergent reductive evolution and frequent recombination in nucleomorph-bearing algae.</title>
        <authorList>
            <person name="Tanifuji G."/>
            <person name="Onodera N.T."/>
            <person name="Brown M.W."/>
            <person name="Curtis B.A."/>
            <person name="Roger A.J."/>
            <person name="Ka-Shu Wong G."/>
            <person name="Melkonian M."/>
            <person name="Archibald J.M."/>
        </authorList>
    </citation>
    <scope>NUCLEOTIDE SEQUENCE [LARGE SCALE GENOMIC DNA]</scope>
    <source>
        <strain evidence="1 2">CCMP622</strain>
    </source>
</reference>
<organism evidence="1 2">
    <name type="scientific">Lotharella oceanica</name>
    <dbReference type="NCBI Taxonomy" id="641309"/>
    <lineage>
        <taxon>Eukaryota</taxon>
        <taxon>Sar</taxon>
        <taxon>Rhizaria</taxon>
        <taxon>Cercozoa</taxon>
        <taxon>Chlorarachniophyceae</taxon>
        <taxon>Lotharella</taxon>
    </lineage>
</organism>
<protein>
    <submittedName>
        <fullName evidence="1">Nucleolar protein</fullName>
    </submittedName>
</protein>
<proteinExistence type="predicted"/>
<dbReference type="AlphaFoldDB" id="A0A060D6N7"/>
<keyword evidence="1" id="KW-0542">Nucleomorph</keyword>
<accession>A0A060D6N7</accession>
<dbReference type="EMBL" id="CP006627">
    <property type="protein sequence ID" value="AIB09641.1"/>
    <property type="molecule type" value="Genomic_DNA"/>
</dbReference>
<dbReference type="SUPFAM" id="SSF53335">
    <property type="entry name" value="S-adenosyl-L-methionine-dependent methyltransferases"/>
    <property type="match status" value="1"/>
</dbReference>
<dbReference type="Gene3D" id="3.40.50.150">
    <property type="entry name" value="Vaccinia Virus protein VP39"/>
    <property type="match status" value="1"/>
</dbReference>
<name>A0A060D6N7_9EUKA</name>
<dbReference type="Proteomes" id="UP000243670">
    <property type="component" value="Nucleomorph 1"/>
</dbReference>
<evidence type="ECO:0000313" key="2">
    <source>
        <dbReference type="Proteomes" id="UP000243670"/>
    </source>
</evidence>
<evidence type="ECO:0000313" key="1">
    <source>
        <dbReference type="EMBL" id="AIB09641.1"/>
    </source>
</evidence>
<gene>
    <name evidence="1" type="primary">nop2</name>
    <name evidence="1" type="ORF">M951_chr1162</name>
</gene>
<dbReference type="InterPro" id="IPR029063">
    <property type="entry name" value="SAM-dependent_MTases_sf"/>
</dbReference>
<geneLocation type="nucleomorph" evidence="1"/>